<evidence type="ECO:0000259" key="7">
    <source>
        <dbReference type="Pfam" id="PF08281"/>
    </source>
</evidence>
<dbReference type="SUPFAM" id="SSF88659">
    <property type="entry name" value="Sigma3 and sigma4 domains of RNA polymerase sigma factors"/>
    <property type="match status" value="1"/>
</dbReference>
<dbReference type="EMBL" id="FODD01000002">
    <property type="protein sequence ID" value="SEN14676.1"/>
    <property type="molecule type" value="Genomic_DNA"/>
</dbReference>
<dbReference type="Proteomes" id="UP000181951">
    <property type="component" value="Unassembled WGS sequence"/>
</dbReference>
<keyword evidence="2" id="KW-0805">Transcription regulation</keyword>
<keyword evidence="9" id="KW-1185">Reference proteome</keyword>
<accession>A0A1H8E5I3</accession>
<dbReference type="InterPro" id="IPR036388">
    <property type="entry name" value="WH-like_DNA-bd_sf"/>
</dbReference>
<protein>
    <submittedName>
        <fullName evidence="8">RNA polymerase sigma-70 factor, ECF subfamily</fullName>
    </submittedName>
</protein>
<dbReference type="InterPro" id="IPR013249">
    <property type="entry name" value="RNA_pol_sigma70_r4_t2"/>
</dbReference>
<evidence type="ECO:0000256" key="3">
    <source>
        <dbReference type="ARBA" id="ARBA00023082"/>
    </source>
</evidence>
<dbReference type="PANTHER" id="PTHR43133">
    <property type="entry name" value="RNA POLYMERASE ECF-TYPE SIGMA FACTO"/>
    <property type="match status" value="1"/>
</dbReference>
<dbReference type="Gene3D" id="1.10.1740.10">
    <property type="match status" value="1"/>
</dbReference>
<dbReference type="Pfam" id="PF08281">
    <property type="entry name" value="Sigma70_r4_2"/>
    <property type="match status" value="1"/>
</dbReference>
<evidence type="ECO:0000313" key="8">
    <source>
        <dbReference type="EMBL" id="SEN14676.1"/>
    </source>
</evidence>
<dbReference type="AlphaFoldDB" id="A0A1H8E5I3"/>
<reference evidence="8 9" key="1">
    <citation type="submission" date="2016-10" db="EMBL/GenBank/DDBJ databases">
        <authorList>
            <person name="de Groot N.N."/>
        </authorList>
    </citation>
    <scope>NUCLEOTIDE SEQUENCE [LARGE SCALE GENOMIC DNA]</scope>
    <source>
        <strain evidence="8 9">CGMCC 4.2026</strain>
    </source>
</reference>
<gene>
    <name evidence="8" type="ORF">SAMN05216267_100222</name>
</gene>
<dbReference type="STRING" id="310780.SAMN05216267_100222"/>
<evidence type="ECO:0000256" key="1">
    <source>
        <dbReference type="ARBA" id="ARBA00010641"/>
    </source>
</evidence>
<dbReference type="InterPro" id="IPR014284">
    <property type="entry name" value="RNA_pol_sigma-70_dom"/>
</dbReference>
<keyword evidence="3" id="KW-0731">Sigma factor</keyword>
<dbReference type="InterPro" id="IPR013324">
    <property type="entry name" value="RNA_pol_sigma_r3/r4-like"/>
</dbReference>
<dbReference type="PANTHER" id="PTHR43133:SF66">
    <property type="entry name" value="ECF RNA POLYMERASE SIGMA FACTOR SIGK"/>
    <property type="match status" value="1"/>
</dbReference>
<evidence type="ECO:0000256" key="2">
    <source>
        <dbReference type="ARBA" id="ARBA00023015"/>
    </source>
</evidence>
<dbReference type="GO" id="GO:0016987">
    <property type="term" value="F:sigma factor activity"/>
    <property type="evidence" value="ECO:0007669"/>
    <property type="project" value="UniProtKB-KW"/>
</dbReference>
<dbReference type="RefSeq" id="WP_069462977.1">
    <property type="nucleotide sequence ID" value="NZ_FODD01000002.1"/>
</dbReference>
<organism evidence="8 9">
    <name type="scientific">Actinacidiphila rubida</name>
    <dbReference type="NCBI Taxonomy" id="310780"/>
    <lineage>
        <taxon>Bacteria</taxon>
        <taxon>Bacillati</taxon>
        <taxon>Actinomycetota</taxon>
        <taxon>Actinomycetes</taxon>
        <taxon>Kitasatosporales</taxon>
        <taxon>Streptomycetaceae</taxon>
        <taxon>Actinacidiphila</taxon>
    </lineage>
</organism>
<feature type="domain" description="RNA polymerase sigma factor 70 region 4 type 2" evidence="7">
    <location>
        <begin position="137"/>
        <end position="188"/>
    </location>
</feature>
<dbReference type="NCBIfam" id="TIGR02937">
    <property type="entry name" value="sigma70-ECF"/>
    <property type="match status" value="1"/>
</dbReference>
<comment type="similarity">
    <text evidence="1">Belongs to the sigma-70 factor family. ECF subfamily.</text>
</comment>
<keyword evidence="4" id="KW-0804">Transcription</keyword>
<evidence type="ECO:0000313" key="9">
    <source>
        <dbReference type="Proteomes" id="UP000181951"/>
    </source>
</evidence>
<sequence length="230" mass="24753">MAEAVAGPPEERPTATARESLVRDLADRARRGDQDAFLALYRATSLRLLNYLRAMVGENDADDVASETWARIVTDLPAFRAERGTFLGWATAIARHRAIDHLRRRTLSTPQPHHLLPDRRAPDDTPADAAERMSTAEALRLIGGLPPDQAQAVLLRVVIGLDARTAGRILRKRPGAVRTAAHRGLRALALQLDRGLADTPASGAPDVLDVLDAISAPVAIDALATSPGVR</sequence>
<dbReference type="GO" id="GO:0006352">
    <property type="term" value="P:DNA-templated transcription initiation"/>
    <property type="evidence" value="ECO:0007669"/>
    <property type="project" value="InterPro"/>
</dbReference>
<dbReference type="InterPro" id="IPR013325">
    <property type="entry name" value="RNA_pol_sigma_r2"/>
</dbReference>
<dbReference type="InterPro" id="IPR039425">
    <property type="entry name" value="RNA_pol_sigma-70-like"/>
</dbReference>
<dbReference type="OrthoDB" id="5501064at2"/>
<evidence type="ECO:0000259" key="6">
    <source>
        <dbReference type="Pfam" id="PF04542"/>
    </source>
</evidence>
<dbReference type="SUPFAM" id="SSF88946">
    <property type="entry name" value="Sigma2 domain of RNA polymerase sigma factors"/>
    <property type="match status" value="1"/>
</dbReference>
<dbReference type="InterPro" id="IPR007627">
    <property type="entry name" value="RNA_pol_sigma70_r2"/>
</dbReference>
<proteinExistence type="inferred from homology"/>
<dbReference type="GO" id="GO:0003677">
    <property type="term" value="F:DNA binding"/>
    <property type="evidence" value="ECO:0007669"/>
    <property type="project" value="InterPro"/>
</dbReference>
<evidence type="ECO:0000256" key="4">
    <source>
        <dbReference type="ARBA" id="ARBA00023163"/>
    </source>
</evidence>
<evidence type="ECO:0000256" key="5">
    <source>
        <dbReference type="SAM" id="MobiDB-lite"/>
    </source>
</evidence>
<dbReference type="Pfam" id="PF04542">
    <property type="entry name" value="Sigma70_r2"/>
    <property type="match status" value="1"/>
</dbReference>
<feature type="domain" description="RNA polymerase sigma-70 region 2" evidence="6">
    <location>
        <begin position="40"/>
        <end position="106"/>
    </location>
</feature>
<dbReference type="Gene3D" id="1.10.10.10">
    <property type="entry name" value="Winged helix-like DNA-binding domain superfamily/Winged helix DNA-binding domain"/>
    <property type="match status" value="1"/>
</dbReference>
<feature type="region of interest" description="Disordered" evidence="5">
    <location>
        <begin position="106"/>
        <end position="129"/>
    </location>
</feature>
<name>A0A1H8E5I3_9ACTN</name>